<evidence type="ECO:0000313" key="1">
    <source>
        <dbReference type="EMBL" id="VAX14723.1"/>
    </source>
</evidence>
<reference evidence="1" key="1">
    <citation type="submission" date="2018-06" db="EMBL/GenBank/DDBJ databases">
        <authorList>
            <person name="Zhirakovskaya E."/>
        </authorList>
    </citation>
    <scope>NUCLEOTIDE SEQUENCE</scope>
</reference>
<sequence>MNFLDSVIAIVRKDVAMELRGKEIITTSFFFALL</sequence>
<accession>A0A3B1BRA7</accession>
<gene>
    <name evidence="1" type="ORF">MNBD_NITROSPINAE04-572</name>
</gene>
<proteinExistence type="predicted"/>
<feature type="non-terminal residue" evidence="1">
    <location>
        <position position="34"/>
    </location>
</feature>
<protein>
    <submittedName>
        <fullName evidence="1">Uncharacterized protein</fullName>
    </submittedName>
</protein>
<name>A0A3B1BRA7_9ZZZZ</name>
<dbReference type="AlphaFoldDB" id="A0A3B1BRA7"/>
<organism evidence="1">
    <name type="scientific">hydrothermal vent metagenome</name>
    <dbReference type="NCBI Taxonomy" id="652676"/>
    <lineage>
        <taxon>unclassified sequences</taxon>
        <taxon>metagenomes</taxon>
        <taxon>ecological metagenomes</taxon>
    </lineage>
</organism>
<dbReference type="EMBL" id="UOGA01000005">
    <property type="protein sequence ID" value="VAX14723.1"/>
    <property type="molecule type" value="Genomic_DNA"/>
</dbReference>